<evidence type="ECO:0000313" key="2">
    <source>
        <dbReference type="Proteomes" id="UP000031726"/>
    </source>
</evidence>
<evidence type="ECO:0000313" key="1">
    <source>
        <dbReference type="EMBL" id="AJD82853.1"/>
    </source>
</evidence>
<accession>A0A0B5A1U9</accession>
<reference evidence="1 2" key="1">
    <citation type="submission" date="2014-11" db="EMBL/GenBank/DDBJ databases">
        <title>Characterization and genome comparisons of three Achromobacter phages of the Siphoviridae family.</title>
        <authorList>
            <person name="Dreiseikelmann B."/>
            <person name="Bunk B."/>
            <person name="Rohde M."/>
            <person name="Wittmann J."/>
        </authorList>
    </citation>
    <scope>NUCLEOTIDE SEQUENCE [LARGE SCALE GENOMIC DNA]</scope>
</reference>
<dbReference type="Proteomes" id="UP000031726">
    <property type="component" value="Segment"/>
</dbReference>
<sequence length="358" mass="40716">MAVPYPSDALPLPVTDGYEETLQNPFTRFKRDDGKFRTIRKYTTQPKTVSLTWKLNWDQLKFFEGFIEYDLNGGNEEFELQFGPNEPVRIVQFVGGPPPGASFEARSNHWKVTAKVQFMLPAPTRRPRSYYPDFPASLPEPEKDSYEYGAPDRMLVDRDELGGGVQDARKRFSSTRTEYRVKWLFDNAQKATFDAFLSTDIADGLAYFKAPFANGMGSTQLRARFTKPPVAQPEGGLAWVVTASLETSEAPVITRYDYIYRNGLVSEEILSFSEQTVFNVFYGPTFEEAFKYTETVSFSLMQRFLETIVFSEDVSLTATYAKILEEQLVFGESGFISTADYVDDSYFAEAYVGYSVSF</sequence>
<name>A0A0B5A1U9_9CAUD</name>
<dbReference type="OrthoDB" id="29952at10239"/>
<proteinExistence type="predicted"/>
<dbReference type="KEGG" id="vg:26628926"/>
<gene>
    <name evidence="1" type="ORF">JWAP_00020</name>
</gene>
<organism evidence="1 2">
    <name type="scientific">Achromobacter phage 83-24</name>
    <dbReference type="NCBI Taxonomy" id="1589747"/>
    <lineage>
        <taxon>Viruses</taxon>
        <taxon>Duplodnaviria</taxon>
        <taxon>Heunggongvirae</taxon>
        <taxon>Uroviricota</taxon>
        <taxon>Caudoviricetes</taxon>
        <taxon>Steinhofvirus</taxon>
        <taxon>Steinhofvirus sv8324</taxon>
    </lineage>
</organism>
<dbReference type="GeneID" id="26628926"/>
<dbReference type="EMBL" id="KP202970">
    <property type="protein sequence ID" value="AJD82853.1"/>
    <property type="molecule type" value="Genomic_DNA"/>
</dbReference>
<protein>
    <submittedName>
        <fullName evidence="1">Uncharacterized protein</fullName>
    </submittedName>
</protein>
<keyword evidence="2" id="KW-1185">Reference proteome</keyword>
<dbReference type="RefSeq" id="YP_009201754.1">
    <property type="nucleotide sequence ID" value="NC_028834.1"/>
</dbReference>